<dbReference type="Pfam" id="PF02519">
    <property type="entry name" value="Auxin_inducible"/>
    <property type="match status" value="1"/>
</dbReference>
<comment type="caution">
    <text evidence="2">The sequence shown here is derived from an EMBL/GenBank/DDBJ whole genome shotgun (WGS) entry which is preliminary data.</text>
</comment>
<dbReference type="InterPro" id="IPR003676">
    <property type="entry name" value="SAUR_fam"/>
</dbReference>
<evidence type="ECO:0000313" key="3">
    <source>
        <dbReference type="Proteomes" id="UP000289340"/>
    </source>
</evidence>
<proteinExistence type="inferred from homology"/>
<gene>
    <name evidence="2" type="ORF">D0Y65_034147</name>
</gene>
<organism evidence="2 3">
    <name type="scientific">Glycine soja</name>
    <name type="common">Wild soybean</name>
    <dbReference type="NCBI Taxonomy" id="3848"/>
    <lineage>
        <taxon>Eukaryota</taxon>
        <taxon>Viridiplantae</taxon>
        <taxon>Streptophyta</taxon>
        <taxon>Embryophyta</taxon>
        <taxon>Tracheophyta</taxon>
        <taxon>Spermatophyta</taxon>
        <taxon>Magnoliopsida</taxon>
        <taxon>eudicotyledons</taxon>
        <taxon>Gunneridae</taxon>
        <taxon>Pentapetalae</taxon>
        <taxon>rosids</taxon>
        <taxon>fabids</taxon>
        <taxon>Fabales</taxon>
        <taxon>Fabaceae</taxon>
        <taxon>Papilionoideae</taxon>
        <taxon>50 kb inversion clade</taxon>
        <taxon>NPAAA clade</taxon>
        <taxon>indigoferoid/millettioid clade</taxon>
        <taxon>Phaseoleae</taxon>
        <taxon>Glycine</taxon>
        <taxon>Glycine subgen. Soja</taxon>
    </lineage>
</organism>
<keyword evidence="3" id="KW-1185">Reference proteome</keyword>
<reference evidence="2 3" key="1">
    <citation type="submission" date="2018-09" db="EMBL/GenBank/DDBJ databases">
        <title>A high-quality reference genome of wild soybean provides a powerful tool to mine soybean genomes.</title>
        <authorList>
            <person name="Xie M."/>
            <person name="Chung C.Y.L."/>
            <person name="Li M.-W."/>
            <person name="Wong F.-L."/>
            <person name="Chan T.-F."/>
            <person name="Lam H.-M."/>
        </authorList>
    </citation>
    <scope>NUCLEOTIDE SEQUENCE [LARGE SCALE GENOMIC DNA]</scope>
    <source>
        <strain evidence="3">cv. W05</strain>
        <tissue evidence="2">Hypocotyl of etiolated seedlings</tissue>
    </source>
</reference>
<name>A0A445HPB3_GLYSO</name>
<evidence type="ECO:0000256" key="1">
    <source>
        <dbReference type="ARBA" id="ARBA00006974"/>
    </source>
</evidence>
<accession>A0A445HPB3</accession>
<dbReference type="GO" id="GO:0009733">
    <property type="term" value="P:response to auxin"/>
    <property type="evidence" value="ECO:0007669"/>
    <property type="project" value="InterPro"/>
</dbReference>
<dbReference type="EMBL" id="QZWG01000012">
    <property type="protein sequence ID" value="RZB75559.1"/>
    <property type="molecule type" value="Genomic_DNA"/>
</dbReference>
<dbReference type="PANTHER" id="PTHR31929">
    <property type="entry name" value="SAUR-LIKE AUXIN-RESPONSIVE PROTEIN FAMILY-RELATED"/>
    <property type="match status" value="1"/>
</dbReference>
<dbReference type="Proteomes" id="UP000289340">
    <property type="component" value="Chromosome 12"/>
</dbReference>
<dbReference type="AlphaFoldDB" id="A0A445HPB3"/>
<dbReference type="CDD" id="cd09272">
    <property type="entry name" value="RNase_HI_RT_Ty1"/>
    <property type="match status" value="1"/>
</dbReference>
<protein>
    <submittedName>
        <fullName evidence="2">Auxin-induced protein X15</fullName>
    </submittedName>
</protein>
<comment type="similarity">
    <text evidence="1">Belongs to the ARG7 family.</text>
</comment>
<evidence type="ECO:0000313" key="2">
    <source>
        <dbReference type="EMBL" id="RZB75559.1"/>
    </source>
</evidence>
<sequence length="261" mass="29771">MEECKSVSTPINQKEKFNKEEGVDNIDEGYYGSLIGCLMYLTTTRPNILFAQKNKIGIFVDNQVAIAIANNSVNHGKTKHFNIKVYYLIKMQQSGEVNLIYCKSKDQLADMFTKSLPINKLELKEFKFAVPKARRSVEDILLDHLLGAHTRILPQLDSTYLERKVCSSMIWDNKPLHFHSNIDCKVAFCTFTAFDGANLFAATDVFLMPEKWVSVYLLFDGHQKWFIIAISYSNLPSFQDLLSQAEEEFGYDHSMGGLTIP</sequence>